<organism evidence="2 4">
    <name type="scientific">Candidatus Accumulibacter cognatus</name>
    <dbReference type="NCBI Taxonomy" id="2954383"/>
    <lineage>
        <taxon>Bacteria</taxon>
        <taxon>Pseudomonadati</taxon>
        <taxon>Pseudomonadota</taxon>
        <taxon>Betaproteobacteria</taxon>
        <taxon>Candidatus Accumulibacter</taxon>
    </lineage>
</organism>
<feature type="domain" description="Transposase DDE" evidence="1">
    <location>
        <begin position="90"/>
        <end position="486"/>
    </location>
</feature>
<accession>A0A7D5NCC2</accession>
<evidence type="ECO:0000313" key="2">
    <source>
        <dbReference type="EMBL" id="QLH51007.1"/>
    </source>
</evidence>
<dbReference type="Pfam" id="PF13701">
    <property type="entry name" value="DDE_Tnp_1_4"/>
    <property type="match status" value="1"/>
</dbReference>
<name>A0A7D5NCC2_9PROT</name>
<evidence type="ECO:0000259" key="1">
    <source>
        <dbReference type="Pfam" id="PF13701"/>
    </source>
</evidence>
<evidence type="ECO:0000313" key="3">
    <source>
        <dbReference type="EMBL" id="QLH51015.1"/>
    </source>
</evidence>
<protein>
    <submittedName>
        <fullName evidence="2">Transposase</fullName>
    </submittedName>
</protein>
<reference evidence="2 4" key="1">
    <citation type="journal article" date="2019" name="Microbiome">
        <title>Annotated bacterial chromosomes from frame-shift-corrected long-read metagenomic data.</title>
        <authorList>
            <person name="Arumugam K."/>
            <person name="Bagci C."/>
            <person name="Bessarab I."/>
            <person name="Beier S."/>
            <person name="Buchfink B."/>
            <person name="Gorska A."/>
            <person name="Qiu G."/>
            <person name="Huson D.H."/>
            <person name="Williams R.B.H."/>
        </authorList>
    </citation>
    <scope>NUCLEOTIDE SEQUENCE [LARGE SCALE GENOMIC DNA]</scope>
    <source>
        <strain evidence="2">SSA1</strain>
    </source>
</reference>
<reference evidence="2" key="2">
    <citation type="submission" date="2020-06" db="EMBL/GenBank/DDBJ databases">
        <authorList>
            <person name="Arumugam K."/>
            <person name="Besarab I."/>
            <person name="Haryono M."/>
            <person name="Bagci C."/>
            <person name="Beier S."/>
            <person name="Buchfink B."/>
            <person name="Gorska A."/>
            <person name="Qiu G."/>
            <person name="Huson D.H."/>
            <person name="Williams R.B."/>
        </authorList>
    </citation>
    <scope>NUCLEOTIDE SEQUENCE</scope>
    <source>
        <strain evidence="2">SSA1</strain>
    </source>
</reference>
<gene>
    <name evidence="2" type="ORF">HWD57_15315</name>
    <name evidence="3" type="ORF">HWD57_15355</name>
</gene>
<dbReference type="SUPFAM" id="SSF53098">
    <property type="entry name" value="Ribonuclease H-like"/>
    <property type="match status" value="1"/>
</dbReference>
<dbReference type="EMBL" id="CP058708">
    <property type="protein sequence ID" value="QLH51007.1"/>
    <property type="molecule type" value="Genomic_DNA"/>
</dbReference>
<proteinExistence type="predicted"/>
<dbReference type="InterPro" id="IPR025668">
    <property type="entry name" value="Tnp_DDE_dom"/>
</dbReference>
<dbReference type="InterPro" id="IPR012337">
    <property type="entry name" value="RNaseH-like_sf"/>
</dbReference>
<dbReference type="AlphaFoldDB" id="A0A7D5NCC2"/>
<dbReference type="EMBL" id="CP058708">
    <property type="protein sequence ID" value="QLH51015.1"/>
    <property type="molecule type" value="Genomic_DNA"/>
</dbReference>
<dbReference type="KEGG" id="acog:HWD57_15355"/>
<dbReference type="Proteomes" id="UP000509684">
    <property type="component" value="Chromosome"/>
</dbReference>
<evidence type="ECO:0000313" key="4">
    <source>
        <dbReference type="Proteomes" id="UP000509684"/>
    </source>
</evidence>
<dbReference type="KEGG" id="acog:HWD57_15315"/>
<sequence>MGELDFERKELVKAVDGALQEIEQTALEMRVATLGGRFHVRWDEGGSATALGQLPFFAEFLEVSGLFARWLGGCPMAYSSPNAPEAVDVLGTWMLSILDGQRRYAHVSGLRGDEVAPQILGMNKIISDESLRRALAHLAPNQAKPYSAEERAARAAQLAKSTAWMDTALSESSREALRKPWILDVDTTIKLLYGHQAGAEVGYNPTKPGRPSHTLHTYWIGNLRLVLDVEVQGGKAIAGKYSQPRLRLLLERLAVEERPVLVRGDIAFGNEGMMAAMEEIGQRYLFKLKQTAGVKRLIERLWRRSDWQGVGQGFDAVEAELQLAGWTRARRVVVLRRRVKSSLVAEASNESTQPELQFLDHSERAKLWEYAVLVTNADYSTEAMGQLYRDRADCENGFDELKNQWGWGGYTTQDLERCNLSARAVALIYNWWSWYVRLAHPKTRLEAITSRPMLLAGVGRLTEHAGQSRLLLTLSHAAGDQIKAMIVNVRKGLDHVLASAPQLPKAGRWPALVRYIADKIINARPKASPPTPVAPPSLTLAAG</sequence>